<dbReference type="Gene3D" id="3.30.260.10">
    <property type="entry name" value="TCP-1-like chaperonin intermediate domain"/>
    <property type="match status" value="1"/>
</dbReference>
<proteinExistence type="inferred from homology"/>
<evidence type="ECO:0000313" key="3">
    <source>
        <dbReference type="RefSeq" id="XP_006813615.1"/>
    </source>
</evidence>
<dbReference type="PANTHER" id="PTHR46787">
    <property type="entry name" value="SYNDROMES PUTATIVE CHAPERONIN-RELATED"/>
    <property type="match status" value="1"/>
</dbReference>
<dbReference type="Proteomes" id="UP000694865">
    <property type="component" value="Unplaced"/>
</dbReference>
<dbReference type="SUPFAM" id="SSF52029">
    <property type="entry name" value="GroEL apical domain-like"/>
    <property type="match status" value="1"/>
</dbReference>
<dbReference type="InterPro" id="IPR002423">
    <property type="entry name" value="Cpn60/GroEL/TCP-1"/>
</dbReference>
<dbReference type="SUPFAM" id="SSF48592">
    <property type="entry name" value="GroEL equatorial domain-like"/>
    <property type="match status" value="1"/>
</dbReference>
<dbReference type="Pfam" id="PF00118">
    <property type="entry name" value="Cpn60_TCP1"/>
    <property type="match status" value="1"/>
</dbReference>
<comment type="similarity">
    <text evidence="1">Belongs to the TCP-1 chaperonin family.</text>
</comment>
<dbReference type="InterPro" id="IPR027409">
    <property type="entry name" value="GroEL-like_apical_dom_sf"/>
</dbReference>
<dbReference type="InterPro" id="IPR027410">
    <property type="entry name" value="TCP-1-like_intermed_sf"/>
</dbReference>
<keyword evidence="2" id="KW-1185">Reference proteome</keyword>
<evidence type="ECO:0000313" key="2">
    <source>
        <dbReference type="Proteomes" id="UP000694865"/>
    </source>
</evidence>
<dbReference type="InterPro" id="IPR028790">
    <property type="entry name" value="MKKS"/>
</dbReference>
<reference evidence="3" key="1">
    <citation type="submission" date="2025-08" db="UniProtKB">
        <authorList>
            <consortium name="RefSeq"/>
        </authorList>
    </citation>
    <scope>IDENTIFICATION</scope>
    <source>
        <tissue evidence="3">Testes</tissue>
    </source>
</reference>
<dbReference type="RefSeq" id="XP_006813615.1">
    <property type="nucleotide sequence ID" value="XM_006813552.1"/>
</dbReference>
<gene>
    <name evidence="3" type="primary">LOC100378108</name>
</gene>
<accession>A0ABM0M0S4</accession>
<dbReference type="InterPro" id="IPR027413">
    <property type="entry name" value="GROEL-like_equatorial_sf"/>
</dbReference>
<dbReference type="GeneID" id="100378108"/>
<dbReference type="Gene3D" id="1.10.560.10">
    <property type="entry name" value="GroEL-like equatorial domain"/>
    <property type="match status" value="1"/>
</dbReference>
<dbReference type="Gene3D" id="3.50.7.10">
    <property type="entry name" value="GroEL"/>
    <property type="match status" value="1"/>
</dbReference>
<dbReference type="PANTHER" id="PTHR46787:SF1">
    <property type="entry name" value="MOLECULAR CHAPERONE MKKS"/>
    <property type="match status" value="1"/>
</dbReference>
<evidence type="ECO:0000256" key="1">
    <source>
        <dbReference type="ARBA" id="ARBA00008020"/>
    </source>
</evidence>
<protein>
    <submittedName>
        <fullName evidence="3">McKusick-Kaufman/Bardet-Biedl syndromes putative chaperonin-like</fullName>
    </submittedName>
</protein>
<organism evidence="2 3">
    <name type="scientific">Saccoglossus kowalevskii</name>
    <name type="common">Acorn worm</name>
    <dbReference type="NCBI Taxonomy" id="10224"/>
    <lineage>
        <taxon>Eukaryota</taxon>
        <taxon>Metazoa</taxon>
        <taxon>Hemichordata</taxon>
        <taxon>Enteropneusta</taxon>
        <taxon>Harrimaniidae</taxon>
        <taxon>Saccoglossus</taxon>
    </lineage>
</organism>
<name>A0ABM0M0S4_SACKO</name>
<dbReference type="InterPro" id="IPR002194">
    <property type="entry name" value="Chaperonin_TCP-1_CS"/>
</dbReference>
<sequence length="415" mass="45432">MNQLPENASSGIAVSPSQQSIVKVQSLEDPEILHSINLFKDILLSCYGPHGQIKIIQNNSGGQVTMTSLSSTLFHCISLSSPVLSLVKAAVQNHLSRFSDGGLLTAILSMSLISKCLESKVPRLICTNVNEYILKQIEDYLQVSECECKVQIDFTSVPTMMKIIRSVIASKPACCLLSNETNLVSSLVLQAYLQTLSMNDVGGSTARLGRVEYVIVDGPPVSDSQLFPGVLFEAPHLPTYRTSINKSKRVEAGLEKGLIKVVLYNTSMSGDSEELMDVRYEVTQDMVASEVVLQKLMQVSEYLVHHGVGLVACQKVIHPAIKKYFKQHNVLAIDRLSLTHIGAVQTLTGAKLLGTLHSAINAADFGYLTDVNHKVLFNKSYIHMESPSAAVVTIVICNRNEQALQELKCTKQFPD</sequence>
<dbReference type="PROSITE" id="PS00750">
    <property type="entry name" value="TCP1_1"/>
    <property type="match status" value="1"/>
</dbReference>